<dbReference type="PANTHER" id="PTHR23501:SF199">
    <property type="entry name" value="MFS EFFLUX TRANSPORTER INPD-RELATED"/>
    <property type="match status" value="1"/>
</dbReference>
<dbReference type="Proteomes" id="UP001220324">
    <property type="component" value="Unassembled WGS sequence"/>
</dbReference>
<dbReference type="EMBL" id="JAQIZZ010000002">
    <property type="protein sequence ID" value="KAJ5553155.1"/>
    <property type="molecule type" value="Genomic_DNA"/>
</dbReference>
<dbReference type="SUPFAM" id="SSF103473">
    <property type="entry name" value="MFS general substrate transporter"/>
    <property type="match status" value="1"/>
</dbReference>
<dbReference type="Gene3D" id="1.20.1720.10">
    <property type="entry name" value="Multidrug resistance protein D"/>
    <property type="match status" value="1"/>
</dbReference>
<evidence type="ECO:0000256" key="1">
    <source>
        <dbReference type="ARBA" id="ARBA00004141"/>
    </source>
</evidence>
<feature type="transmembrane region" description="Helical" evidence="6">
    <location>
        <begin position="392"/>
        <end position="410"/>
    </location>
</feature>
<evidence type="ECO:0000256" key="5">
    <source>
        <dbReference type="ARBA" id="ARBA00023136"/>
    </source>
</evidence>
<dbReference type="InterPro" id="IPR011701">
    <property type="entry name" value="MFS"/>
</dbReference>
<evidence type="ECO:0000259" key="7">
    <source>
        <dbReference type="PROSITE" id="PS50850"/>
    </source>
</evidence>
<dbReference type="FunFam" id="1.20.1720.10:FF:000012">
    <property type="entry name" value="MFS toxin efflux pump (AflT)"/>
    <property type="match status" value="1"/>
</dbReference>
<name>A0AAD6D407_9EURO</name>
<evidence type="ECO:0000313" key="9">
    <source>
        <dbReference type="Proteomes" id="UP001220324"/>
    </source>
</evidence>
<feature type="transmembrane region" description="Helical" evidence="6">
    <location>
        <begin position="416"/>
        <end position="440"/>
    </location>
</feature>
<comment type="caution">
    <text evidence="8">The sequence shown here is derived from an EMBL/GenBank/DDBJ whole genome shotgun (WGS) entry which is preliminary data.</text>
</comment>
<dbReference type="GO" id="GO:0005886">
    <property type="term" value="C:plasma membrane"/>
    <property type="evidence" value="ECO:0007669"/>
    <property type="project" value="TreeGrafter"/>
</dbReference>
<feature type="transmembrane region" description="Helical" evidence="6">
    <location>
        <begin position="528"/>
        <end position="548"/>
    </location>
</feature>
<feature type="transmembrane region" description="Helical" evidence="6">
    <location>
        <begin position="153"/>
        <end position="178"/>
    </location>
</feature>
<feature type="transmembrane region" description="Helical" evidence="6">
    <location>
        <begin position="57"/>
        <end position="86"/>
    </location>
</feature>
<feature type="transmembrane region" description="Helical" evidence="6">
    <location>
        <begin position="257"/>
        <end position="276"/>
    </location>
</feature>
<proteinExistence type="inferred from homology"/>
<dbReference type="CDD" id="cd17502">
    <property type="entry name" value="MFS_Azr1_MDR_like"/>
    <property type="match status" value="1"/>
</dbReference>
<evidence type="ECO:0000313" key="8">
    <source>
        <dbReference type="EMBL" id="KAJ5553155.1"/>
    </source>
</evidence>
<dbReference type="PANTHER" id="PTHR23501">
    <property type="entry name" value="MAJOR FACILITATOR SUPERFAMILY"/>
    <property type="match status" value="1"/>
</dbReference>
<evidence type="ECO:0000256" key="6">
    <source>
        <dbReference type="SAM" id="Phobius"/>
    </source>
</evidence>
<dbReference type="InterPro" id="IPR036259">
    <property type="entry name" value="MFS_trans_sf"/>
</dbReference>
<comment type="similarity">
    <text evidence="2">Belongs to the major facilitator superfamily. TCR/Tet family.</text>
</comment>
<keyword evidence="5 6" id="KW-0472">Membrane</keyword>
<organism evidence="8 9">
    <name type="scientific">Penicillium frequentans</name>
    <dbReference type="NCBI Taxonomy" id="3151616"/>
    <lineage>
        <taxon>Eukaryota</taxon>
        <taxon>Fungi</taxon>
        <taxon>Dikarya</taxon>
        <taxon>Ascomycota</taxon>
        <taxon>Pezizomycotina</taxon>
        <taxon>Eurotiomycetes</taxon>
        <taxon>Eurotiomycetidae</taxon>
        <taxon>Eurotiales</taxon>
        <taxon>Aspergillaceae</taxon>
        <taxon>Penicillium</taxon>
    </lineage>
</organism>
<evidence type="ECO:0000256" key="2">
    <source>
        <dbReference type="ARBA" id="ARBA00007520"/>
    </source>
</evidence>
<gene>
    <name evidence="8" type="ORF">N7494_002533</name>
</gene>
<reference evidence="8 9" key="1">
    <citation type="journal article" date="2023" name="IMA Fungus">
        <title>Comparative genomic study of the Penicillium genus elucidates a diverse pangenome and 15 lateral gene transfer events.</title>
        <authorList>
            <person name="Petersen C."/>
            <person name="Sorensen T."/>
            <person name="Nielsen M.R."/>
            <person name="Sondergaard T.E."/>
            <person name="Sorensen J.L."/>
            <person name="Fitzpatrick D.A."/>
            <person name="Frisvad J.C."/>
            <person name="Nielsen K.L."/>
        </authorList>
    </citation>
    <scope>NUCLEOTIDE SEQUENCE [LARGE SCALE GENOMIC DNA]</scope>
    <source>
        <strain evidence="8 9">IBT 35679</strain>
    </source>
</reference>
<accession>A0AAD6D407</accession>
<dbReference type="GO" id="GO:0022857">
    <property type="term" value="F:transmembrane transporter activity"/>
    <property type="evidence" value="ECO:0007669"/>
    <property type="project" value="InterPro"/>
</dbReference>
<evidence type="ECO:0000256" key="3">
    <source>
        <dbReference type="ARBA" id="ARBA00022692"/>
    </source>
</evidence>
<keyword evidence="9" id="KW-1185">Reference proteome</keyword>
<sequence length="596" mass="63955">MNGNDSAIELEEPEYTTARTLSLTNDEAALLDLTSSKQETSPTTPDDENSSGQQFSLWGLVPVTTALCATLFCTSLDATILATAIPKITTQLNSLDDVAWYGSAYLFATCAVQLIFGKLYTFYSSKWVFLTALLIFEIGSVVCGTAPTSTALIVGRAVAGLGCAGLFSGALIIVNTLVPLRIRPIYIGLVSSMHAIASVAGPIMGGVLTDRLTWRWCFYINLPFGGFAILMILFCLPSNSLSVTKLGWKEQLKHYDLPGTIVLIPSIICLILALQWGGSTYPWGNGRIIALFIIAGVLFTAFIGIQLWQKDQATLPMRLLRNRNIWGAVWYGSFVSAATNIVTYYLPIWFQAVKGESAEQSGIHNLPSMIGLVIFAIIGGVTASAIGYYTPLILLSSAISAVGAGMLSTLKPDSGIGYWFGYQVLLSAGMGLGAQNMILVTSVAVDKSDMPIATSILTFTQILASAIILPVGQAVFQNQLATNFELMLPDANTALIVASGATGFRQILSADQLSLGLTAYNKTLCQTFYVAVATSSISIIGPIFMEWLSLKAAVKDQEQAEEKRKVKVNGGDSQVDVTQTRVKSLNDEPYEIGRAI</sequence>
<feature type="transmembrane region" description="Helical" evidence="6">
    <location>
        <begin position="216"/>
        <end position="236"/>
    </location>
</feature>
<protein>
    <submittedName>
        <fullName evidence="8">Efflux pump</fullName>
    </submittedName>
</protein>
<keyword evidence="3 6" id="KW-0812">Transmembrane</keyword>
<dbReference type="AlphaFoldDB" id="A0AAD6D407"/>
<feature type="transmembrane region" description="Helical" evidence="6">
    <location>
        <begin position="288"/>
        <end position="308"/>
    </location>
</feature>
<feature type="domain" description="Major facilitator superfamily (MFS) profile" evidence="7">
    <location>
        <begin position="63"/>
        <end position="550"/>
    </location>
</feature>
<dbReference type="PROSITE" id="PS50850">
    <property type="entry name" value="MFS"/>
    <property type="match status" value="1"/>
</dbReference>
<feature type="transmembrane region" description="Helical" evidence="6">
    <location>
        <begin position="366"/>
        <end position="385"/>
    </location>
</feature>
<dbReference type="PRINTS" id="PR01036">
    <property type="entry name" value="TCRTETB"/>
</dbReference>
<dbReference type="Pfam" id="PF07690">
    <property type="entry name" value="MFS_1"/>
    <property type="match status" value="1"/>
</dbReference>
<feature type="transmembrane region" description="Helical" evidence="6">
    <location>
        <begin position="128"/>
        <end position="147"/>
    </location>
</feature>
<keyword evidence="4 6" id="KW-1133">Transmembrane helix</keyword>
<dbReference type="FunFam" id="1.20.1250.20:FF:000196">
    <property type="entry name" value="MFS toxin efflux pump (AflT)"/>
    <property type="match status" value="1"/>
</dbReference>
<dbReference type="InterPro" id="IPR020846">
    <property type="entry name" value="MFS_dom"/>
</dbReference>
<feature type="transmembrane region" description="Helical" evidence="6">
    <location>
        <begin position="328"/>
        <end position="346"/>
    </location>
</feature>
<feature type="transmembrane region" description="Helical" evidence="6">
    <location>
        <begin position="98"/>
        <end position="116"/>
    </location>
</feature>
<evidence type="ECO:0000256" key="4">
    <source>
        <dbReference type="ARBA" id="ARBA00022989"/>
    </source>
</evidence>
<feature type="transmembrane region" description="Helical" evidence="6">
    <location>
        <begin position="185"/>
        <end position="204"/>
    </location>
</feature>
<dbReference type="Gene3D" id="1.20.1250.20">
    <property type="entry name" value="MFS general substrate transporter like domains"/>
    <property type="match status" value="1"/>
</dbReference>
<comment type="subcellular location">
    <subcellularLocation>
        <location evidence="1">Membrane</location>
        <topology evidence="1">Multi-pass membrane protein</topology>
    </subcellularLocation>
</comment>
<feature type="transmembrane region" description="Helical" evidence="6">
    <location>
        <begin position="452"/>
        <end position="476"/>
    </location>
</feature>